<gene>
    <name evidence="4" type="ORF">DM484_07560</name>
</gene>
<dbReference type="Proteomes" id="UP000249396">
    <property type="component" value="Unassembled WGS sequence"/>
</dbReference>
<feature type="chain" id="PRO_5015902730" description="Peptidase C14 caspase domain-containing protein" evidence="2">
    <location>
        <begin position="23"/>
        <end position="515"/>
    </location>
</feature>
<sequence>MNKSIKLLIAAFGLLLAASVQAKSFGLVVGINQYQTATLKKLTGAVNDAKLLAETLRKQGVDLPETRVLVDSQATLANFKAAWQSLLDTAAPGDQILFTFAGHGAQEQEFSQPFDEDDHLDETFLFYDFDPVNPHRGRLSDDELYDLLQQARAFRLVFVADACHAGGLLRGGFGTEMPSRDGGSPLGGYKPHPPAHEWAIPNADDRQVLSHVTYLLATNQDRDPVWEINQNGARHGALSVAFSEAFAGAADSDGKAGITRGELEGYVNQRVATLTDHNQHPDMVPRGGDEPAFAEGGKPKPQPPATLGDLPIKVTGGKAPAGLQHARLDDTGYRLRFEIQQGKAQVISPLGDKLADVDAGTASEWNALIAKYRLLAALDSQPAAKQVRVNLTQGTGLHKLDERLNFSFEPNSGRRFFLLFDLAGTGQLQFLYPLKDQHDPEAVAKIPYALPELQVVLPVGEDDLVAVFCERPQPQAIALLRTHDQRNPPEPEEFLQGLGKDCQLGRLAYFTVPQR</sequence>
<reference evidence="4 5" key="1">
    <citation type="journal article" date="2018" name="Aquat. Microb. Ecol.">
        <title>Gammaproteobacterial methanotrophs dominate.</title>
        <authorList>
            <person name="Rissanen A.J."/>
            <person name="Saarenheimo J."/>
            <person name="Tiirola M."/>
            <person name="Peura S."/>
            <person name="Aalto S.L."/>
            <person name="Karvinen A."/>
            <person name="Nykanen H."/>
        </authorList>
    </citation>
    <scope>NUCLEOTIDE SEQUENCE [LARGE SCALE GENOMIC DNA]</scope>
    <source>
        <strain evidence="4">AMbin10</strain>
    </source>
</reference>
<accession>A0A2W4RCM3</accession>
<dbReference type="AlphaFoldDB" id="A0A2W4RCM3"/>
<proteinExistence type="predicted"/>
<dbReference type="EMBL" id="QJPH01000253">
    <property type="protein sequence ID" value="PZN81805.1"/>
    <property type="molecule type" value="Genomic_DNA"/>
</dbReference>
<feature type="domain" description="Peptidase C14 caspase" evidence="3">
    <location>
        <begin position="27"/>
        <end position="282"/>
    </location>
</feature>
<name>A0A2W4RCM3_9GAMM</name>
<feature type="signal peptide" evidence="2">
    <location>
        <begin position="1"/>
        <end position="22"/>
    </location>
</feature>
<dbReference type="Pfam" id="PF00656">
    <property type="entry name" value="Peptidase_C14"/>
    <property type="match status" value="1"/>
</dbReference>
<feature type="region of interest" description="Disordered" evidence="1">
    <location>
        <begin position="277"/>
        <end position="305"/>
    </location>
</feature>
<evidence type="ECO:0000259" key="3">
    <source>
        <dbReference type="Pfam" id="PF00656"/>
    </source>
</evidence>
<organism evidence="4 5">
    <name type="scientific">Candidatus Methylumidiphilus alinenensis</name>
    <dbReference type="NCBI Taxonomy" id="2202197"/>
    <lineage>
        <taxon>Bacteria</taxon>
        <taxon>Pseudomonadati</taxon>
        <taxon>Pseudomonadota</taxon>
        <taxon>Gammaproteobacteria</taxon>
        <taxon>Methylococcales</taxon>
        <taxon>Candidatus Methylumidiphilus</taxon>
    </lineage>
</organism>
<evidence type="ECO:0000256" key="1">
    <source>
        <dbReference type="SAM" id="MobiDB-lite"/>
    </source>
</evidence>
<dbReference type="Gene3D" id="3.40.50.1460">
    <property type="match status" value="1"/>
</dbReference>
<dbReference type="InterPro" id="IPR050452">
    <property type="entry name" value="Metacaspase"/>
</dbReference>
<evidence type="ECO:0000313" key="5">
    <source>
        <dbReference type="Proteomes" id="UP000249396"/>
    </source>
</evidence>
<dbReference type="PANTHER" id="PTHR48104:SF30">
    <property type="entry name" value="METACASPASE-1"/>
    <property type="match status" value="1"/>
</dbReference>
<protein>
    <recommendedName>
        <fullName evidence="3">Peptidase C14 caspase domain-containing protein</fullName>
    </recommendedName>
</protein>
<evidence type="ECO:0000256" key="2">
    <source>
        <dbReference type="SAM" id="SignalP"/>
    </source>
</evidence>
<dbReference type="GO" id="GO:0004197">
    <property type="term" value="F:cysteine-type endopeptidase activity"/>
    <property type="evidence" value="ECO:0007669"/>
    <property type="project" value="InterPro"/>
</dbReference>
<dbReference type="GO" id="GO:0005737">
    <property type="term" value="C:cytoplasm"/>
    <property type="evidence" value="ECO:0007669"/>
    <property type="project" value="TreeGrafter"/>
</dbReference>
<dbReference type="InterPro" id="IPR029030">
    <property type="entry name" value="Caspase-like_dom_sf"/>
</dbReference>
<dbReference type="GO" id="GO:0006508">
    <property type="term" value="P:proteolysis"/>
    <property type="evidence" value="ECO:0007669"/>
    <property type="project" value="InterPro"/>
</dbReference>
<dbReference type="PANTHER" id="PTHR48104">
    <property type="entry name" value="METACASPASE-4"/>
    <property type="match status" value="1"/>
</dbReference>
<keyword evidence="2" id="KW-0732">Signal</keyword>
<dbReference type="InterPro" id="IPR011600">
    <property type="entry name" value="Pept_C14_caspase"/>
</dbReference>
<comment type="caution">
    <text evidence="4">The sequence shown here is derived from an EMBL/GenBank/DDBJ whole genome shotgun (WGS) entry which is preliminary data.</text>
</comment>
<evidence type="ECO:0000313" key="4">
    <source>
        <dbReference type="EMBL" id="PZN81805.1"/>
    </source>
</evidence>
<dbReference type="SUPFAM" id="SSF52129">
    <property type="entry name" value="Caspase-like"/>
    <property type="match status" value="1"/>
</dbReference>